<evidence type="ECO:0000256" key="1">
    <source>
        <dbReference type="SAM" id="MobiDB-lite"/>
    </source>
</evidence>
<gene>
    <name evidence="2" type="primary">MAP3K7</name>
</gene>
<dbReference type="AlphaFoldDB" id="A0A8V8TRC2"/>
<evidence type="ECO:0000313" key="2">
    <source>
        <dbReference type="Ensembl" id="ENSP00000515080.1"/>
    </source>
</evidence>
<evidence type="ECO:0007829" key="5">
    <source>
        <dbReference type="ProteomicsDB" id="A0A8V8TRC2"/>
    </source>
</evidence>
<dbReference type="EMBL" id="AL121964">
    <property type="status" value="NOT_ANNOTATED_CDS"/>
    <property type="molecule type" value="Genomic_DNA"/>
</dbReference>
<accession>A0A8V8TRC2</accession>
<dbReference type="SMR" id="A0A8V8TRC2"/>
<name>A0A8V8TRC2_HUMAN</name>
<reference evidence="2 3" key="3">
    <citation type="journal article" date="2004" name="Nature">
        <title>Finishing the euchromatic sequence of the human genome.</title>
        <authorList>
            <consortium name="International Human Genome Sequencing Consortium"/>
        </authorList>
    </citation>
    <scope>NUCLEOTIDE SEQUENCE [LARGE SCALE GENOMIC DNA]</scope>
</reference>
<protein>
    <submittedName>
        <fullName evidence="2">Mitogen-activated protein kinase kinase kinase 7</fullName>
    </submittedName>
</protein>
<dbReference type="OpenTargets" id="ENSG00000135341"/>
<evidence type="ECO:0007829" key="4">
    <source>
        <dbReference type="PeptideAtlas" id="A0A8V8TRC2"/>
    </source>
</evidence>
<dbReference type="EMBL" id="AL121837">
    <property type="status" value="NOT_ANNOTATED_CDS"/>
    <property type="molecule type" value="Genomic_DNA"/>
</dbReference>
<dbReference type="OrthoDB" id="10261027at2759"/>
<dbReference type="GeneTree" id="ENSGT00940000157785"/>
<dbReference type="Ensembl" id="ENST00000700587.1">
    <property type="protein sequence ID" value="ENSP00000515080.1"/>
    <property type="gene ID" value="ENSG00000135341.19"/>
</dbReference>
<reference evidence="2" key="5">
    <citation type="submission" date="2025-09" db="UniProtKB">
        <authorList>
            <consortium name="Ensembl"/>
        </authorList>
    </citation>
    <scope>IDENTIFICATION</scope>
</reference>
<evidence type="ECO:0000313" key="3">
    <source>
        <dbReference type="Proteomes" id="UP000005640"/>
    </source>
</evidence>
<feature type="region of interest" description="Disordered" evidence="1">
    <location>
        <begin position="1"/>
        <end position="24"/>
    </location>
</feature>
<feature type="compositionally biased region" description="Low complexity" evidence="1">
    <location>
        <begin position="1"/>
        <end position="15"/>
    </location>
</feature>
<organism evidence="2 3">
    <name type="scientific">Homo sapiens</name>
    <name type="common">Human</name>
    <dbReference type="NCBI Taxonomy" id="9606"/>
    <lineage>
        <taxon>Eukaryota</taxon>
        <taxon>Metazoa</taxon>
        <taxon>Chordata</taxon>
        <taxon>Craniata</taxon>
        <taxon>Vertebrata</taxon>
        <taxon>Euteleostomi</taxon>
        <taxon>Mammalia</taxon>
        <taxon>Eutheria</taxon>
        <taxon>Euarchontoglires</taxon>
        <taxon>Primates</taxon>
        <taxon>Haplorrhini</taxon>
        <taxon>Catarrhini</taxon>
        <taxon>Hominidae</taxon>
        <taxon>Homo</taxon>
    </lineage>
</organism>
<dbReference type="HGNC" id="HGNC:6859">
    <property type="gene designation" value="MAP3K7"/>
</dbReference>
<keyword evidence="3" id="KW-1185">Reference proteome</keyword>
<dbReference type="Ensembl" id="ENST00000700587.1">
    <property type="protein sequence ID" value="ENSP00000515080.1"/>
    <property type="gene ID" value="ENSG00000135341.20"/>
</dbReference>
<reference evidence="2" key="4">
    <citation type="submission" date="2025-08" db="UniProtKB">
        <authorList>
            <consortium name="Ensembl"/>
        </authorList>
    </citation>
    <scope>IDENTIFICATION</scope>
</reference>
<dbReference type="Proteomes" id="UP000005640">
    <property type="component" value="Chromosome 6"/>
</dbReference>
<reference evidence="2 3" key="1">
    <citation type="journal article" date="2001" name="Nature">
        <title>Initial sequencing and analysis of the human genome.</title>
        <authorList>
            <consortium name="International Human Genome Sequencing Consortium"/>
            <person name="Lander E.S."/>
            <person name="Linton L.M."/>
            <person name="Birren B."/>
            <person name="Nusbaum C."/>
            <person name="Zody M.C."/>
            <person name="Baldwin J."/>
            <person name="Devon K."/>
            <person name="Dewar K."/>
            <person name="Doyle M."/>
            <person name="FitzHugh W."/>
            <person name="Funke R."/>
            <person name="Gage D."/>
            <person name="Harris K."/>
            <person name="Heaford A."/>
            <person name="Howland J."/>
            <person name="Kann L."/>
            <person name="Lehoczky J."/>
            <person name="LeVine R."/>
            <person name="McEwan P."/>
            <person name="McKernan K."/>
            <person name="Meldrim J."/>
            <person name="Mesirov J.P."/>
            <person name="Miranda C."/>
            <person name="Morris W."/>
            <person name="Naylor J."/>
            <person name="Raymond C."/>
            <person name="Rosetti M."/>
            <person name="Santos R."/>
            <person name="Sheridan A."/>
            <person name="Sougnez C."/>
            <person name="Stange-Thomann N."/>
            <person name="Stojanovic N."/>
            <person name="Subramanian A."/>
            <person name="Wyman D."/>
            <person name="Rogers J."/>
            <person name="Sulston J."/>
            <person name="Ainscough R."/>
            <person name="Beck S."/>
            <person name="Bentley D."/>
            <person name="Burton J."/>
            <person name="Clee C."/>
            <person name="Carter N."/>
            <person name="Coulson A."/>
            <person name="Deadman R."/>
            <person name="Deloukas P."/>
            <person name="Dunham A."/>
            <person name="Dunham I."/>
            <person name="Durbin R."/>
            <person name="French L."/>
            <person name="Grafham D."/>
            <person name="Gregory S."/>
            <person name="Hubbard T."/>
            <person name="Humphray S."/>
            <person name="Hunt A."/>
            <person name="Jones M."/>
            <person name="Lloyd C."/>
            <person name="McMurray A."/>
            <person name="Matthews L."/>
            <person name="Mercer S."/>
            <person name="Milne S."/>
            <person name="Mullikin J.C."/>
            <person name="Mungall A."/>
            <person name="Plumb R."/>
            <person name="Ross M."/>
            <person name="Shownkeen R."/>
            <person name="Sims S."/>
            <person name="Waterston R.H."/>
            <person name="Wilson R.K."/>
            <person name="Hillier L.W."/>
            <person name="McPherson J.D."/>
            <person name="Marra M.A."/>
            <person name="Mardis E.R."/>
            <person name="Fulton L.A."/>
            <person name="Chinwalla A.T."/>
            <person name="Pepin K.H."/>
            <person name="Gish W.R."/>
            <person name="Chissoe S.L."/>
            <person name="Wendl M.C."/>
            <person name="Delehaunty K.D."/>
            <person name="Miner T.L."/>
            <person name="Delehaunty A."/>
            <person name="Kramer J.B."/>
            <person name="Cook L.L."/>
            <person name="Fulton R.S."/>
            <person name="Johnson D.L."/>
            <person name="Minx P.J."/>
            <person name="Clifton S.W."/>
            <person name="Hawkins T."/>
            <person name="Branscomb E."/>
            <person name="Predki P."/>
            <person name="Richardson P."/>
            <person name="Wenning S."/>
            <person name="Slezak T."/>
            <person name="Doggett N."/>
            <person name="Cheng J.F."/>
            <person name="Olsen A."/>
            <person name="Lucas S."/>
            <person name="Elkin C."/>
            <person name="Uberbacher E."/>
            <person name="Frazier M."/>
            <person name="Gibbs R.A."/>
            <person name="Muzny D.M."/>
            <person name="Scherer S.E."/>
            <person name="Bouck J.B."/>
            <person name="Sodergren E.J."/>
            <person name="Worley K.C."/>
            <person name="Rives C.M."/>
            <person name="Gorrell J.H."/>
            <person name="Metzker M.L."/>
            <person name="Naylor S.L."/>
            <person name="Kucherlapati R.S."/>
            <person name="Nelson D.L."/>
            <person name="Weinstock G.M."/>
            <person name="Sakaki Y."/>
            <person name="Fujiyama A."/>
            <person name="Hattori M."/>
            <person name="Yada T."/>
            <person name="Toyoda A."/>
            <person name="Itoh T."/>
            <person name="Kawagoe C."/>
            <person name="Watanabe H."/>
            <person name="Totoki Y."/>
            <person name="Taylor T."/>
            <person name="Weissenbach J."/>
            <person name="Heilig R."/>
            <person name="Saurin W."/>
            <person name="Artiguenave F."/>
            <person name="Brottier P."/>
            <person name="Bruls T."/>
            <person name="Pelletier E."/>
            <person name="Robert C."/>
            <person name="Wincker P."/>
            <person name="Smith D.R."/>
            <person name="Doucette-Stamm L."/>
            <person name="Rubenfield M."/>
            <person name="Weinstock K."/>
            <person name="Lee H.M."/>
            <person name="Dubois J."/>
            <person name="Rosenthal A."/>
            <person name="Platzer M."/>
            <person name="Nyakatura G."/>
            <person name="Taudien S."/>
            <person name="Rump A."/>
            <person name="Yang H."/>
            <person name="Yu J."/>
            <person name="Wang J."/>
            <person name="Huang G."/>
            <person name="Gu J."/>
            <person name="Hood L."/>
            <person name="Rowen L."/>
            <person name="Madan A."/>
            <person name="Qin S."/>
            <person name="Davis R.W."/>
            <person name="Federspiel N.A."/>
            <person name="Abola A.P."/>
            <person name="Proctor M.J."/>
            <person name="Myers R.M."/>
            <person name="Schmutz J."/>
            <person name="Dickson M."/>
            <person name="Grimwood J."/>
            <person name="Cox D.R."/>
            <person name="Olson M.V."/>
            <person name="Kaul R."/>
            <person name="Raymond C."/>
            <person name="Shimizu N."/>
            <person name="Kawasaki K."/>
            <person name="Minoshima S."/>
            <person name="Evans G.A."/>
            <person name="Athanasiou M."/>
            <person name="Schultz R."/>
            <person name="Roe B.A."/>
            <person name="Chen F."/>
            <person name="Pan H."/>
            <person name="Ramser J."/>
            <person name="Lehrach H."/>
            <person name="Reinhardt R."/>
            <person name="McCombie W.R."/>
            <person name="de la Bastide M."/>
            <person name="Dedhia N."/>
            <person name="Blocker H."/>
            <person name="Hornischer K."/>
            <person name="Nordsiek G."/>
            <person name="Agarwala R."/>
            <person name="Aravind L."/>
            <person name="Bailey J.A."/>
            <person name="Bateman A."/>
            <person name="Batzoglou S."/>
            <person name="Birney E."/>
            <person name="Bork P."/>
            <person name="Brown D.G."/>
            <person name="Burge C.B."/>
            <person name="Cerutti L."/>
            <person name="Chen H.C."/>
            <person name="Church D."/>
            <person name="Clamp M."/>
            <person name="Copley R.R."/>
            <person name="Doerks T."/>
            <person name="Eddy S.R."/>
            <person name="Eichler E.E."/>
            <person name="Furey T.S."/>
            <person name="Galagan J."/>
            <person name="Gilbert J.G."/>
            <person name="Harmon C."/>
            <person name="Hayashizaki Y."/>
            <person name="Haussler D."/>
            <person name="Hermjakob H."/>
            <person name="Hokamp K."/>
            <person name="Jang W."/>
            <person name="Johnson L.S."/>
            <person name="Jones T.A."/>
            <person name="Kasif S."/>
            <person name="Kaspryzk A."/>
            <person name="Kennedy S."/>
            <person name="Kent W.J."/>
            <person name="Kitts P."/>
            <person name="Koonin E.V."/>
            <person name="Korf I."/>
            <person name="Kulp D."/>
            <person name="Lancet D."/>
            <person name="Lowe T.M."/>
            <person name="McLysaght A."/>
            <person name="Mikkelsen T."/>
            <person name="Moran J.V."/>
            <person name="Mulder N."/>
            <person name="Pollara V.J."/>
            <person name="Ponting C.P."/>
            <person name="Schuler G."/>
            <person name="Schultz J."/>
            <person name="Slater G."/>
            <person name="Smit A.F."/>
            <person name="Stupka E."/>
            <person name="Szustakowski J."/>
            <person name="Thierry-Mieg D."/>
            <person name="Thierry-Mieg J."/>
            <person name="Wagner L."/>
            <person name="Wallis J."/>
            <person name="Wheeler R."/>
            <person name="Williams A."/>
            <person name="Wolf Y.I."/>
            <person name="Wolfe K.H."/>
            <person name="Yang S.P."/>
            <person name="Yeh R.F."/>
            <person name="Collins F."/>
            <person name="Guyer M.S."/>
            <person name="Peterson J."/>
            <person name="Felsenfeld A."/>
            <person name="Wetterstrand K.A."/>
            <person name="Patrinos A."/>
            <person name="Morgan M.J."/>
            <person name="de Jong P."/>
            <person name="Catanese J.J."/>
            <person name="Osoegawa K."/>
            <person name="Shizuya H."/>
            <person name="Choi S."/>
            <person name="Chen Y.J."/>
        </authorList>
    </citation>
    <scope>NUCLEOTIDE SEQUENCE [LARGE SCALE GENOMIC DNA]</scope>
</reference>
<proteinExistence type="evidence at protein level"/>
<sequence length="40" mass="4242">MSTASAASSSSSSSAGEMIEAPSQVLNFEEIDYKEIEVEE</sequence>
<keyword evidence="4 5" id="KW-1267">Proteomics identification</keyword>
<reference evidence="2 3" key="2">
    <citation type="journal article" date="2003" name="Nature">
        <title>The DNA sequence and analysis of human chromosome 6.</title>
        <authorList>
            <person name="Mungall A.J."/>
            <person name="Palmer S.A."/>
            <person name="Sims S.K."/>
            <person name="Edwards C.A."/>
            <person name="Ashurst J.L."/>
            <person name="Wilming L."/>
            <person name="Jones M.C."/>
            <person name="Horton R."/>
            <person name="Hunt S.E."/>
            <person name="Scott C.E."/>
            <person name="Gilbert J.G."/>
            <person name="Clamp M.E."/>
            <person name="Bethel G."/>
            <person name="Milne S."/>
            <person name="Ainscough R."/>
            <person name="Almeida J.P."/>
            <person name="Ambrose K.D."/>
            <person name="Andrews T.D."/>
            <person name="Ashwell R.I."/>
            <person name="Babbage A.K."/>
            <person name="Bagguley C.L."/>
            <person name="Bailey J."/>
            <person name="Banerjee R."/>
            <person name="Barker D.J."/>
            <person name="Barlow K.F."/>
            <person name="Bates K."/>
            <person name="Beare D.M."/>
            <person name="Beasley H."/>
            <person name="Beasley O."/>
            <person name="Bird C.P."/>
            <person name="Blakey S."/>
            <person name="Bray-Allen S."/>
            <person name="Brook J."/>
            <person name="Brown A.J."/>
            <person name="Brown J.Y."/>
            <person name="Burford D.C."/>
            <person name="Burrill W."/>
            <person name="Burton J."/>
            <person name="Carder C."/>
            <person name="Carter N.P."/>
            <person name="Chapman J.C."/>
            <person name="Clark S.Y."/>
            <person name="Clark G."/>
            <person name="Clee C.M."/>
            <person name="Clegg S."/>
            <person name="Cobley V."/>
            <person name="Collier R.E."/>
            <person name="Collins J.E."/>
            <person name="Colman L.K."/>
            <person name="Corby N.R."/>
            <person name="Coville G.J."/>
            <person name="Culley K.M."/>
            <person name="Dhami P."/>
            <person name="Davies J."/>
            <person name="Dunn M."/>
            <person name="Earthrowl M.E."/>
            <person name="Ellington A.E."/>
            <person name="Evans K.A."/>
            <person name="Faulkner L."/>
            <person name="Francis M.D."/>
            <person name="Frankish A."/>
            <person name="Frankland J."/>
            <person name="French L."/>
            <person name="Garner P."/>
            <person name="Garnett J."/>
            <person name="Ghori M.J."/>
            <person name="Gilby L.M."/>
            <person name="Gillson C.J."/>
            <person name="Glithero R.J."/>
            <person name="Grafham D.V."/>
            <person name="Grant M."/>
            <person name="Gribble S."/>
            <person name="Griffiths C."/>
            <person name="Griffiths M."/>
            <person name="Hall R."/>
            <person name="Halls K.S."/>
            <person name="Hammond S."/>
            <person name="Harley J.L."/>
            <person name="Hart E.A."/>
            <person name="Heath P.D."/>
            <person name="Heathcott R."/>
            <person name="Holmes S.J."/>
            <person name="Howden P.J."/>
            <person name="Howe K.L."/>
            <person name="Howell G.R."/>
            <person name="Huckle E."/>
            <person name="Humphray S.J."/>
            <person name="Humphries M.D."/>
            <person name="Hunt A.R."/>
            <person name="Johnson C.M."/>
            <person name="Joy A.A."/>
            <person name="Kay M."/>
            <person name="Keenan S.J."/>
            <person name="Kimberley A.M."/>
            <person name="King A."/>
            <person name="Laird G.K."/>
            <person name="Langford C."/>
            <person name="Lawlor S."/>
            <person name="Leongamornlert D.A."/>
            <person name="Leversha M."/>
            <person name="Lloyd C.R."/>
            <person name="Lloyd D.M."/>
            <person name="Loveland J.E."/>
            <person name="Lovell J."/>
            <person name="Martin S."/>
            <person name="Mashreghi-Mohammadi M."/>
            <person name="Maslen G.L."/>
            <person name="Matthews L."/>
            <person name="McCann O.T."/>
            <person name="McLaren S.J."/>
            <person name="McLay K."/>
            <person name="McMurray A."/>
            <person name="Moore M.J."/>
            <person name="Mullikin J.C."/>
            <person name="Niblett D."/>
            <person name="Nickerson T."/>
            <person name="Novik K.L."/>
            <person name="Oliver K."/>
            <person name="Overton-Larty E.K."/>
            <person name="Parker A."/>
            <person name="Patel R."/>
            <person name="Pearce A.V."/>
            <person name="Peck A.I."/>
            <person name="Phillimore B."/>
            <person name="Phillips S."/>
            <person name="Plumb R.W."/>
            <person name="Porter K.M."/>
            <person name="Ramsey Y."/>
            <person name="Ranby S.A."/>
            <person name="Rice C.M."/>
            <person name="Ross M.T."/>
            <person name="Searle S.M."/>
            <person name="Sehra H.K."/>
            <person name="Sheridan E."/>
            <person name="Skuce C.D."/>
            <person name="Smith S."/>
            <person name="Smith M."/>
            <person name="Spraggon L."/>
            <person name="Squares S.L."/>
            <person name="Steward C.A."/>
            <person name="Sycamore N."/>
            <person name="Tamlyn-Hall G."/>
            <person name="Tester J."/>
            <person name="Theaker A.J."/>
            <person name="Thomas D.W."/>
            <person name="Thorpe A."/>
            <person name="Tracey A."/>
            <person name="Tromans A."/>
            <person name="Tubby B."/>
            <person name="Wall M."/>
            <person name="Wallis J.M."/>
            <person name="West A.P."/>
            <person name="White S.S."/>
            <person name="Whitehead S.L."/>
            <person name="Whittaker H."/>
            <person name="Wild A."/>
            <person name="Willey D.J."/>
            <person name="Wilmer T.E."/>
            <person name="Wood J.M."/>
            <person name="Wray P.W."/>
            <person name="Wyatt J.C."/>
            <person name="Young L."/>
            <person name="Younger R.M."/>
            <person name="Bentley D.R."/>
            <person name="Coulson A."/>
            <person name="Durbin R."/>
            <person name="Hubbard T."/>
            <person name="Sulston J.E."/>
            <person name="Dunham I."/>
            <person name="Rogers J."/>
            <person name="Beck S."/>
        </authorList>
    </citation>
    <scope>NUCLEOTIDE SEQUENCE [LARGE SCALE GENOMIC DNA]</scope>
</reference>